<keyword evidence="3" id="KW-1185">Reference proteome</keyword>
<dbReference type="InterPro" id="IPR001627">
    <property type="entry name" value="Semap_dom"/>
</dbReference>
<dbReference type="AlphaFoldDB" id="A0A8S1VQG3"/>
<evidence type="ECO:0000313" key="3">
    <source>
        <dbReference type="Proteomes" id="UP000683925"/>
    </source>
</evidence>
<dbReference type="Proteomes" id="UP000683925">
    <property type="component" value="Unassembled WGS sequence"/>
</dbReference>
<proteinExistence type="predicted"/>
<dbReference type="OrthoDB" id="409189at2759"/>
<comment type="caution">
    <text evidence="2">The sequence shown here is derived from an EMBL/GenBank/DDBJ whole genome shotgun (WGS) entry which is preliminary data.</text>
</comment>
<reference evidence="2" key="1">
    <citation type="submission" date="2021-01" db="EMBL/GenBank/DDBJ databases">
        <authorList>
            <consortium name="Genoscope - CEA"/>
            <person name="William W."/>
        </authorList>
    </citation>
    <scope>NUCLEOTIDE SEQUENCE</scope>
</reference>
<organism evidence="2 3">
    <name type="scientific">Paramecium octaurelia</name>
    <dbReference type="NCBI Taxonomy" id="43137"/>
    <lineage>
        <taxon>Eukaryota</taxon>
        <taxon>Sar</taxon>
        <taxon>Alveolata</taxon>
        <taxon>Ciliophora</taxon>
        <taxon>Intramacronucleata</taxon>
        <taxon>Oligohymenophorea</taxon>
        <taxon>Peniculida</taxon>
        <taxon>Parameciidae</taxon>
        <taxon>Paramecium</taxon>
    </lineage>
</organism>
<sequence>MSFYIQRLIIQRIIKICLTQEGNPNRVEFDQELIRKLYDLLRANKACLTKGIEIRPLFIFKS</sequence>
<evidence type="ECO:0000259" key="1">
    <source>
        <dbReference type="PROSITE" id="PS51004"/>
    </source>
</evidence>
<gene>
    <name evidence="2" type="ORF">POCTA_138.1.T0730182</name>
</gene>
<feature type="domain" description="Sema" evidence="1">
    <location>
        <begin position="1"/>
        <end position="62"/>
    </location>
</feature>
<dbReference type="EMBL" id="CAJJDP010000072">
    <property type="protein sequence ID" value="CAD8179754.1"/>
    <property type="molecule type" value="Genomic_DNA"/>
</dbReference>
<protein>
    <recommendedName>
        <fullName evidence="1">Sema domain-containing protein</fullName>
    </recommendedName>
</protein>
<accession>A0A8S1VQG3</accession>
<name>A0A8S1VQG3_PAROT</name>
<evidence type="ECO:0000313" key="2">
    <source>
        <dbReference type="EMBL" id="CAD8179754.1"/>
    </source>
</evidence>
<dbReference type="PROSITE" id="PS51004">
    <property type="entry name" value="SEMA"/>
    <property type="match status" value="1"/>
</dbReference>